<dbReference type="Proteomes" id="UP000636709">
    <property type="component" value="Unassembled WGS sequence"/>
</dbReference>
<protein>
    <submittedName>
        <fullName evidence="1">Uncharacterized protein</fullName>
    </submittedName>
</protein>
<dbReference type="EMBL" id="JACEFO010002462">
    <property type="protein sequence ID" value="KAF8659371.1"/>
    <property type="molecule type" value="Genomic_DNA"/>
</dbReference>
<dbReference type="AlphaFoldDB" id="A0A835E1Y2"/>
<name>A0A835E1Y2_9POAL</name>
<organism evidence="1 2">
    <name type="scientific">Digitaria exilis</name>
    <dbReference type="NCBI Taxonomy" id="1010633"/>
    <lineage>
        <taxon>Eukaryota</taxon>
        <taxon>Viridiplantae</taxon>
        <taxon>Streptophyta</taxon>
        <taxon>Embryophyta</taxon>
        <taxon>Tracheophyta</taxon>
        <taxon>Spermatophyta</taxon>
        <taxon>Magnoliopsida</taxon>
        <taxon>Liliopsida</taxon>
        <taxon>Poales</taxon>
        <taxon>Poaceae</taxon>
        <taxon>PACMAD clade</taxon>
        <taxon>Panicoideae</taxon>
        <taxon>Panicodae</taxon>
        <taxon>Paniceae</taxon>
        <taxon>Anthephorinae</taxon>
        <taxon>Digitaria</taxon>
    </lineage>
</organism>
<comment type="caution">
    <text evidence="1">The sequence shown here is derived from an EMBL/GenBank/DDBJ whole genome shotgun (WGS) entry which is preliminary data.</text>
</comment>
<keyword evidence="2" id="KW-1185">Reference proteome</keyword>
<sequence length="39" mass="4900">MCMQEILSYLHIYIYKYRLWQIDSRSKSYTCGLCTYLRR</sequence>
<gene>
    <name evidence="1" type="ORF">HU200_058582</name>
</gene>
<reference evidence="1" key="1">
    <citation type="submission" date="2020-07" db="EMBL/GenBank/DDBJ databases">
        <title>Genome sequence and genetic diversity analysis of an under-domesticated orphan crop, white fonio (Digitaria exilis).</title>
        <authorList>
            <person name="Bennetzen J.L."/>
            <person name="Chen S."/>
            <person name="Ma X."/>
            <person name="Wang X."/>
            <person name="Yssel A.E.J."/>
            <person name="Chaluvadi S.R."/>
            <person name="Johnson M."/>
            <person name="Gangashetty P."/>
            <person name="Hamidou F."/>
            <person name="Sanogo M.D."/>
            <person name="Zwaenepoel A."/>
            <person name="Wallace J."/>
            <person name="Van De Peer Y."/>
            <person name="Van Deynze A."/>
        </authorList>
    </citation>
    <scope>NUCLEOTIDE SEQUENCE</scope>
    <source>
        <tissue evidence="1">Leaves</tissue>
    </source>
</reference>
<accession>A0A835E1Y2</accession>
<proteinExistence type="predicted"/>
<evidence type="ECO:0000313" key="2">
    <source>
        <dbReference type="Proteomes" id="UP000636709"/>
    </source>
</evidence>
<evidence type="ECO:0000313" key="1">
    <source>
        <dbReference type="EMBL" id="KAF8659371.1"/>
    </source>
</evidence>